<evidence type="ECO:0000313" key="6">
    <source>
        <dbReference type="Proteomes" id="UP001054252"/>
    </source>
</evidence>
<dbReference type="Proteomes" id="UP001054252">
    <property type="component" value="Unassembled WGS sequence"/>
</dbReference>
<evidence type="ECO:0000256" key="3">
    <source>
        <dbReference type="ARBA" id="ARBA00023002"/>
    </source>
</evidence>
<comment type="pathway">
    <text evidence="1">Cofactor biosynthesis; riboflavin biosynthesis.</text>
</comment>
<dbReference type="InterPro" id="IPR002734">
    <property type="entry name" value="RibDG_C"/>
</dbReference>
<proteinExistence type="predicted"/>
<evidence type="ECO:0000256" key="1">
    <source>
        <dbReference type="ARBA" id="ARBA00005104"/>
    </source>
</evidence>
<organism evidence="5 6">
    <name type="scientific">Rubroshorea leprosula</name>
    <dbReference type="NCBI Taxonomy" id="152421"/>
    <lineage>
        <taxon>Eukaryota</taxon>
        <taxon>Viridiplantae</taxon>
        <taxon>Streptophyta</taxon>
        <taxon>Embryophyta</taxon>
        <taxon>Tracheophyta</taxon>
        <taxon>Spermatophyta</taxon>
        <taxon>Magnoliopsida</taxon>
        <taxon>eudicotyledons</taxon>
        <taxon>Gunneridae</taxon>
        <taxon>Pentapetalae</taxon>
        <taxon>rosids</taxon>
        <taxon>malvids</taxon>
        <taxon>Malvales</taxon>
        <taxon>Dipterocarpaceae</taxon>
        <taxon>Rubroshorea</taxon>
    </lineage>
</organism>
<dbReference type="Gene3D" id="3.40.430.10">
    <property type="entry name" value="Dihydrofolate Reductase, subunit A"/>
    <property type="match status" value="1"/>
</dbReference>
<keyword evidence="6" id="KW-1185">Reference proteome</keyword>
<evidence type="ECO:0000259" key="4">
    <source>
        <dbReference type="Pfam" id="PF01872"/>
    </source>
</evidence>
<dbReference type="GO" id="GO:0009231">
    <property type="term" value="P:riboflavin biosynthetic process"/>
    <property type="evidence" value="ECO:0007669"/>
    <property type="project" value="InterPro"/>
</dbReference>
<keyword evidence="3" id="KW-0560">Oxidoreductase</keyword>
<dbReference type="SUPFAM" id="SSF53927">
    <property type="entry name" value="Cytidine deaminase-like"/>
    <property type="match status" value="1"/>
</dbReference>
<dbReference type="AlphaFoldDB" id="A0AAV5LRZ2"/>
<dbReference type="EMBL" id="BPVZ01000139">
    <property type="protein sequence ID" value="GKV40189.1"/>
    <property type="molecule type" value="Genomic_DNA"/>
</dbReference>
<dbReference type="GO" id="GO:0008703">
    <property type="term" value="F:5-amino-6-(5-phosphoribosylamino)uracil reductase activity"/>
    <property type="evidence" value="ECO:0007669"/>
    <property type="project" value="InterPro"/>
</dbReference>
<dbReference type="Pfam" id="PF01872">
    <property type="entry name" value="RibD_C"/>
    <property type="match status" value="1"/>
</dbReference>
<feature type="domain" description="Bacterial bifunctional deaminase-reductase C-terminal" evidence="4">
    <location>
        <begin position="123"/>
        <end position="209"/>
    </location>
</feature>
<dbReference type="InterPro" id="IPR016193">
    <property type="entry name" value="Cytidine_deaminase-like"/>
</dbReference>
<sequence>MSPVRGTCTPRARSPPAEIQAVEAGGGHCRGATTHLNMEPGDCHGDHTAVSALVQAAIQRVVVGIRHPFQHLRGNSIRALRSQGLHVEVLGEDVQSKIVEEAQKSCLLVNLPLIHRATSRVPFSVLKYAMTLDGKIAASSGHAAWISSKMSRHRVFELWGRSDAIVVGGNTICRDNPLLTTRHGGWHMPIRIVMTQILDLPVEANLWDMSEV</sequence>
<dbReference type="Gene3D" id="3.40.140.10">
    <property type="entry name" value="Cytidine Deaminase, domain 2"/>
    <property type="match status" value="1"/>
</dbReference>
<name>A0AAV5LRZ2_9ROSI</name>
<gene>
    <name evidence="5" type="ORF">SLEP1_g47858</name>
</gene>
<dbReference type="InterPro" id="IPR050765">
    <property type="entry name" value="Riboflavin_Biosynth_HTPR"/>
</dbReference>
<comment type="caution">
    <text evidence="5">The sequence shown here is derived from an EMBL/GenBank/DDBJ whole genome shotgun (WGS) entry which is preliminary data.</text>
</comment>
<protein>
    <recommendedName>
        <fullName evidence="4">Bacterial bifunctional deaminase-reductase C-terminal domain-containing protein</fullName>
    </recommendedName>
</protein>
<evidence type="ECO:0000313" key="5">
    <source>
        <dbReference type="EMBL" id="GKV40189.1"/>
    </source>
</evidence>
<reference evidence="5 6" key="1">
    <citation type="journal article" date="2021" name="Commun. Biol.">
        <title>The genome of Shorea leprosula (Dipterocarpaceae) highlights the ecological relevance of drought in aseasonal tropical rainforests.</title>
        <authorList>
            <person name="Ng K.K.S."/>
            <person name="Kobayashi M.J."/>
            <person name="Fawcett J.A."/>
            <person name="Hatakeyama M."/>
            <person name="Paape T."/>
            <person name="Ng C.H."/>
            <person name="Ang C.C."/>
            <person name="Tnah L.H."/>
            <person name="Lee C.T."/>
            <person name="Nishiyama T."/>
            <person name="Sese J."/>
            <person name="O'Brien M.J."/>
            <person name="Copetti D."/>
            <person name="Mohd Noor M.I."/>
            <person name="Ong R.C."/>
            <person name="Putra M."/>
            <person name="Sireger I.Z."/>
            <person name="Indrioko S."/>
            <person name="Kosugi Y."/>
            <person name="Izuno A."/>
            <person name="Isagi Y."/>
            <person name="Lee S.L."/>
            <person name="Shimizu K.K."/>
        </authorList>
    </citation>
    <scope>NUCLEOTIDE SEQUENCE [LARGE SCALE GENOMIC DNA]</scope>
    <source>
        <strain evidence="5">214</strain>
    </source>
</reference>
<evidence type="ECO:0000256" key="2">
    <source>
        <dbReference type="ARBA" id="ARBA00022857"/>
    </source>
</evidence>
<dbReference type="PANTHER" id="PTHR38011">
    <property type="entry name" value="DIHYDROFOLATE REDUCTASE FAMILY PROTEIN (AFU_ORTHOLOGUE AFUA_8G06820)"/>
    <property type="match status" value="1"/>
</dbReference>
<dbReference type="InterPro" id="IPR024072">
    <property type="entry name" value="DHFR-like_dom_sf"/>
</dbReference>
<keyword evidence="2" id="KW-0521">NADP</keyword>
<dbReference type="PANTHER" id="PTHR38011:SF7">
    <property type="entry name" value="2,5-DIAMINO-6-RIBOSYLAMINO-4(3H)-PYRIMIDINONE 5'-PHOSPHATE REDUCTASE"/>
    <property type="match status" value="1"/>
</dbReference>
<dbReference type="SUPFAM" id="SSF53597">
    <property type="entry name" value="Dihydrofolate reductase-like"/>
    <property type="match status" value="1"/>
</dbReference>
<accession>A0AAV5LRZ2</accession>